<accession>A0AAW0AYQ6</accession>
<feature type="region of interest" description="Disordered" evidence="1">
    <location>
        <begin position="864"/>
        <end position="886"/>
    </location>
</feature>
<feature type="non-terminal residue" evidence="2">
    <location>
        <position position="1"/>
    </location>
</feature>
<protein>
    <submittedName>
        <fullName evidence="2">Uncharacterized protein</fullName>
    </submittedName>
</protein>
<proteinExistence type="predicted"/>
<dbReference type="AlphaFoldDB" id="A0AAW0AYQ6"/>
<keyword evidence="3" id="KW-1185">Reference proteome</keyword>
<dbReference type="EMBL" id="JAWWNJ010000046">
    <property type="protein sequence ID" value="KAK7018443.1"/>
    <property type="molecule type" value="Genomic_DNA"/>
</dbReference>
<evidence type="ECO:0000256" key="1">
    <source>
        <dbReference type="SAM" id="MobiDB-lite"/>
    </source>
</evidence>
<evidence type="ECO:0000313" key="3">
    <source>
        <dbReference type="Proteomes" id="UP001362999"/>
    </source>
</evidence>
<sequence>NDTPDPTTSRPNSPLQRIIDQYLATIADDLENFLRNRIGLTLWTPENEVPYSDFLVELEIPMLCGGPDMLLHRLGSFADDAFYQKRMLEIFSKDDHRPTVLLNTSGSGKTRLTFEALCQFWGLYIVCAVDSQNRGSEDLKKAMQAVMDDALFTLHLPRYSPAELTNAHKRNRIITNLRFKEVIYARLLIMEAFCEIALKVGSGCFHEKHKESWLLLQVKRNLLPGTTDIFLELWERIRGRASNSELNTVIKNTKERLTELLRCGQSKDFRAPPFFCVIDEAQSAATMCLGAFVSRGTASVRRPILRDIVTVFVGAPGMQLVVTGTGMDTAILRQVMASAVHKDNAYRKQHYTGGFSRDSQATYMMSLMPPSFKNSDEGQELIMLAWQWISGRFRFTSNFMRQLLEAGFTDSHRLLQDFVRTRTERPGFTITGGSLDDAETDIKRNVEVLSDFDFVRLRNNPKLFKDVKSLLAASYMRSDGIILEEGQKGLVELGFGRIANKIDNTVTLNQRVTRYVLDEPLVQLALERWLAEEDVPLHEIYEESALQGSNDANGANPLEQYFAFYLSTVFNGKTPLTSIFVFPPNDIPEWANKPAKLVSLYRKEFPHDEIESGTVGYIARPSVTLGISGEGSNVKTWLTHRHRAPFLFPDGHMGPDIMCVLELGDEARSRIWVAVQSKYCGTSPFLPVTTLEKALRSVTPSQFYMPRGNGESAPGTKEWSRDKTLELLAGLPRRLETGAGKYSVLRVVASPVTIDMYGEDARFREEGLKAWLSERNAETARKNALAAAYAARNRASVASLGQPLPLKKIKIGLEFFHDPDHHPAVALNLEFMEAHMRQLQKDHSGAGTVISCFSAANFKSKDLPVKRSSESPPCGEAEERARKRLATGDVDIDMTEENIMDLDEAQ</sequence>
<organism evidence="2 3">
    <name type="scientific">Favolaschia claudopus</name>
    <dbReference type="NCBI Taxonomy" id="2862362"/>
    <lineage>
        <taxon>Eukaryota</taxon>
        <taxon>Fungi</taxon>
        <taxon>Dikarya</taxon>
        <taxon>Basidiomycota</taxon>
        <taxon>Agaricomycotina</taxon>
        <taxon>Agaricomycetes</taxon>
        <taxon>Agaricomycetidae</taxon>
        <taxon>Agaricales</taxon>
        <taxon>Marasmiineae</taxon>
        <taxon>Mycenaceae</taxon>
        <taxon>Favolaschia</taxon>
    </lineage>
</organism>
<comment type="caution">
    <text evidence="2">The sequence shown here is derived from an EMBL/GenBank/DDBJ whole genome shotgun (WGS) entry which is preliminary data.</text>
</comment>
<dbReference type="Proteomes" id="UP001362999">
    <property type="component" value="Unassembled WGS sequence"/>
</dbReference>
<name>A0AAW0AYQ6_9AGAR</name>
<evidence type="ECO:0000313" key="2">
    <source>
        <dbReference type="EMBL" id="KAK7018443.1"/>
    </source>
</evidence>
<gene>
    <name evidence="2" type="ORF">R3P38DRAFT_2539190</name>
</gene>
<reference evidence="2 3" key="1">
    <citation type="journal article" date="2024" name="J Genomics">
        <title>Draft genome sequencing and assembly of Favolaschia claudopus CIRM-BRFM 2984 isolated from oak limbs.</title>
        <authorList>
            <person name="Navarro D."/>
            <person name="Drula E."/>
            <person name="Chaduli D."/>
            <person name="Cazenave R."/>
            <person name="Ahrendt S."/>
            <person name="Wang J."/>
            <person name="Lipzen A."/>
            <person name="Daum C."/>
            <person name="Barry K."/>
            <person name="Grigoriev I.V."/>
            <person name="Favel A."/>
            <person name="Rosso M.N."/>
            <person name="Martin F."/>
        </authorList>
    </citation>
    <scope>NUCLEOTIDE SEQUENCE [LARGE SCALE GENOMIC DNA]</scope>
    <source>
        <strain evidence="2 3">CIRM-BRFM 2984</strain>
    </source>
</reference>